<keyword evidence="2" id="KW-1185">Reference proteome</keyword>
<name>A0ABU9BM23_9BURK</name>
<dbReference type="EMBL" id="JBBUTG010000002">
    <property type="protein sequence ID" value="MEK8030149.1"/>
    <property type="molecule type" value="Genomic_DNA"/>
</dbReference>
<dbReference type="RefSeq" id="WP_341424500.1">
    <property type="nucleotide sequence ID" value="NZ_JBBUTG010000002.1"/>
</dbReference>
<sequence>MNTLEDMLLAEQARCRQLAREYNELGTAAAFARALIEDCLRSAEDALQNRQLVAMQRALERLLRFQTLNHLAIQISHGVTTSPRRSAPAPVMRAKLPPPEQFFTWTRAA</sequence>
<gene>
    <name evidence="1" type="ORF">AACH06_04880</name>
</gene>
<reference evidence="1 2" key="1">
    <citation type="submission" date="2024-04" db="EMBL/GenBank/DDBJ databases">
        <title>Novel species of the genus Ideonella isolated from streams.</title>
        <authorList>
            <person name="Lu H."/>
        </authorList>
    </citation>
    <scope>NUCLEOTIDE SEQUENCE [LARGE SCALE GENOMIC DNA]</scope>
    <source>
        <strain evidence="1 2">DXS29W</strain>
    </source>
</reference>
<comment type="caution">
    <text evidence="1">The sequence shown here is derived from an EMBL/GenBank/DDBJ whole genome shotgun (WGS) entry which is preliminary data.</text>
</comment>
<proteinExistence type="predicted"/>
<evidence type="ECO:0000313" key="1">
    <source>
        <dbReference type="EMBL" id="MEK8030149.1"/>
    </source>
</evidence>
<dbReference type="Proteomes" id="UP001371218">
    <property type="component" value="Unassembled WGS sequence"/>
</dbReference>
<evidence type="ECO:0000313" key="2">
    <source>
        <dbReference type="Proteomes" id="UP001371218"/>
    </source>
</evidence>
<accession>A0ABU9BM23</accession>
<organism evidence="1 2">
    <name type="scientific">Ideonella lacteola</name>
    <dbReference type="NCBI Taxonomy" id="2984193"/>
    <lineage>
        <taxon>Bacteria</taxon>
        <taxon>Pseudomonadati</taxon>
        <taxon>Pseudomonadota</taxon>
        <taxon>Betaproteobacteria</taxon>
        <taxon>Burkholderiales</taxon>
        <taxon>Sphaerotilaceae</taxon>
        <taxon>Ideonella</taxon>
    </lineage>
</organism>
<protein>
    <submittedName>
        <fullName evidence="1">Uncharacterized protein</fullName>
    </submittedName>
</protein>